<dbReference type="STRING" id="1123501.Wenmar_03140"/>
<keyword evidence="4" id="KW-0274">FAD</keyword>
<feature type="domain" description="Acyl-CoA dehydrogenase/oxidase C-terminal" evidence="6">
    <location>
        <begin position="593"/>
        <end position="756"/>
    </location>
</feature>
<dbReference type="AlphaFoldDB" id="A0A0D0P9W4"/>
<evidence type="ECO:0000256" key="4">
    <source>
        <dbReference type="ARBA" id="ARBA00022827"/>
    </source>
</evidence>
<accession>A0A0D0P9W4</accession>
<dbReference type="InterPro" id="IPR046373">
    <property type="entry name" value="Acyl-CoA_Oxase/DH_mid-dom_sf"/>
</dbReference>
<dbReference type="InterPro" id="IPR009100">
    <property type="entry name" value="AcylCoA_DH/oxidase_NM_dom_sf"/>
</dbReference>
<keyword evidence="3" id="KW-0285">Flavoprotein</keyword>
<dbReference type="Pfam" id="PF00441">
    <property type="entry name" value="Acyl-CoA_dh_1"/>
    <property type="match status" value="2"/>
</dbReference>
<dbReference type="GO" id="GO:0016627">
    <property type="term" value="F:oxidoreductase activity, acting on the CH-CH group of donors"/>
    <property type="evidence" value="ECO:0007669"/>
    <property type="project" value="InterPro"/>
</dbReference>
<feature type="domain" description="Acyl-CoA dehydrogenase/oxidase N-terminal" evidence="8">
    <location>
        <begin position="371"/>
        <end position="482"/>
    </location>
</feature>
<evidence type="ECO:0000256" key="1">
    <source>
        <dbReference type="ARBA" id="ARBA00001974"/>
    </source>
</evidence>
<evidence type="ECO:0000259" key="7">
    <source>
        <dbReference type="Pfam" id="PF02770"/>
    </source>
</evidence>
<protein>
    <submittedName>
        <fullName evidence="9">Acyl-CoA dehydrogenase</fullName>
    </submittedName>
</protein>
<comment type="cofactor">
    <cofactor evidence="1">
        <name>FAD</name>
        <dbReference type="ChEBI" id="CHEBI:57692"/>
    </cofactor>
</comment>
<dbReference type="PANTHER" id="PTHR43292">
    <property type="entry name" value="ACYL-COA DEHYDROGENASE"/>
    <property type="match status" value="1"/>
</dbReference>
<dbReference type="InterPro" id="IPR013786">
    <property type="entry name" value="AcylCoA_DH/ox_N"/>
</dbReference>
<dbReference type="InterPro" id="IPR009075">
    <property type="entry name" value="AcylCo_DH/oxidase_C"/>
</dbReference>
<evidence type="ECO:0000259" key="6">
    <source>
        <dbReference type="Pfam" id="PF00441"/>
    </source>
</evidence>
<dbReference type="GO" id="GO:0005886">
    <property type="term" value="C:plasma membrane"/>
    <property type="evidence" value="ECO:0007669"/>
    <property type="project" value="TreeGrafter"/>
</dbReference>
<dbReference type="Gene3D" id="1.10.540.10">
    <property type="entry name" value="Acyl-CoA dehydrogenase/oxidase, N-terminal domain"/>
    <property type="match status" value="2"/>
</dbReference>
<feature type="domain" description="Acyl-CoA dehydrogenase/oxidase N-terminal" evidence="8">
    <location>
        <begin position="22"/>
        <end position="99"/>
    </location>
</feature>
<dbReference type="InterPro" id="IPR052161">
    <property type="entry name" value="Mycobact_Acyl-CoA_DH"/>
</dbReference>
<evidence type="ECO:0000259" key="8">
    <source>
        <dbReference type="Pfam" id="PF02771"/>
    </source>
</evidence>
<dbReference type="Gene3D" id="2.40.110.10">
    <property type="entry name" value="Butyryl-CoA Dehydrogenase, subunit A, domain 2"/>
    <property type="match status" value="2"/>
</dbReference>
<dbReference type="PANTHER" id="PTHR43292:SF3">
    <property type="entry name" value="ACYL-COA DEHYDROGENASE FADE29"/>
    <property type="match status" value="1"/>
</dbReference>
<reference evidence="9 10" key="1">
    <citation type="submission" date="2013-01" db="EMBL/GenBank/DDBJ databases">
        <authorList>
            <person name="Fiebig A."/>
            <person name="Goeker M."/>
            <person name="Klenk H.-P.P."/>
        </authorList>
    </citation>
    <scope>NUCLEOTIDE SEQUENCE [LARGE SCALE GENOMIC DNA]</scope>
    <source>
        <strain evidence="9 10">DSM 24838</strain>
    </source>
</reference>
<evidence type="ECO:0000256" key="2">
    <source>
        <dbReference type="ARBA" id="ARBA00009347"/>
    </source>
</evidence>
<comment type="caution">
    <text evidence="9">The sequence shown here is derived from an EMBL/GenBank/DDBJ whole genome shotgun (WGS) entry which is preliminary data.</text>
</comment>
<dbReference type="CDD" id="cd00567">
    <property type="entry name" value="ACAD"/>
    <property type="match status" value="1"/>
</dbReference>
<dbReference type="GO" id="GO:0050660">
    <property type="term" value="F:flavin adenine dinucleotide binding"/>
    <property type="evidence" value="ECO:0007669"/>
    <property type="project" value="InterPro"/>
</dbReference>
<feature type="domain" description="Acyl-CoA oxidase/dehydrogenase middle" evidence="7">
    <location>
        <begin position="487"/>
        <end position="569"/>
    </location>
</feature>
<dbReference type="Gene3D" id="1.20.140.10">
    <property type="entry name" value="Butyryl-CoA Dehydrogenase, subunit A, domain 3"/>
    <property type="match status" value="2"/>
</dbReference>
<dbReference type="PATRIC" id="fig|1123501.6.peg.3260"/>
<gene>
    <name evidence="9" type="ORF">Wenmar_03140</name>
</gene>
<evidence type="ECO:0000256" key="3">
    <source>
        <dbReference type="ARBA" id="ARBA00022630"/>
    </source>
</evidence>
<evidence type="ECO:0000313" key="10">
    <source>
        <dbReference type="Proteomes" id="UP000035100"/>
    </source>
</evidence>
<keyword evidence="5" id="KW-0560">Oxidoreductase</keyword>
<evidence type="ECO:0000256" key="5">
    <source>
        <dbReference type="ARBA" id="ARBA00023002"/>
    </source>
</evidence>
<dbReference type="Pfam" id="PF02771">
    <property type="entry name" value="Acyl-CoA_dh_N"/>
    <property type="match status" value="2"/>
</dbReference>
<dbReference type="OrthoDB" id="9775090at2"/>
<dbReference type="Pfam" id="PF02770">
    <property type="entry name" value="Acyl-CoA_dh_M"/>
    <property type="match status" value="1"/>
</dbReference>
<organism evidence="9 10">
    <name type="scientific">Wenxinia marina DSM 24838</name>
    <dbReference type="NCBI Taxonomy" id="1123501"/>
    <lineage>
        <taxon>Bacteria</taxon>
        <taxon>Pseudomonadati</taxon>
        <taxon>Pseudomonadota</taxon>
        <taxon>Alphaproteobacteria</taxon>
        <taxon>Rhodobacterales</taxon>
        <taxon>Roseobacteraceae</taxon>
        <taxon>Wenxinia</taxon>
    </lineage>
</organism>
<dbReference type="RefSeq" id="WP_018303105.1">
    <property type="nucleotide sequence ID" value="NZ_KB902290.1"/>
</dbReference>
<dbReference type="InterPro" id="IPR036250">
    <property type="entry name" value="AcylCo_DH-like_C"/>
</dbReference>
<dbReference type="Proteomes" id="UP000035100">
    <property type="component" value="Unassembled WGS sequence"/>
</dbReference>
<dbReference type="InterPro" id="IPR037069">
    <property type="entry name" value="AcylCoA_DH/ox_N_sf"/>
</dbReference>
<dbReference type="SUPFAM" id="SSF56645">
    <property type="entry name" value="Acyl-CoA dehydrogenase NM domain-like"/>
    <property type="match status" value="2"/>
</dbReference>
<dbReference type="eggNOG" id="COG1960">
    <property type="taxonomic scope" value="Bacteria"/>
</dbReference>
<name>A0A0D0P9W4_9RHOB</name>
<sequence length="757" mass="80081">MRLVPTEAQVLLRDTLRRRLESPPADLWPALAEMGLLGLALPEAHGGASPAEIAVVAEELGRAVRREPWIATCILAAPLIAALGTKEQQAALLPEIAAGRVRPALAHDENPAGALATRAAPDSAGWRLSGTKPLIPGGAEAGLFLVTAATSAGPALFLVRPGAPGLTLTPCQAVDGPAADLTLAGTPAERLGDADPTDALSLAHDRANAAACADAVGTMDALLAATIAHLTTREQFGKPLSAFQALRHRVAEMAVMCREARASTLLATLSVHDPATRARAVSGARAKVGRLARQVAHEAIQLHGAMGVTEELPLGRALRRLYAFERRWGTTDGHLSGYADALDPVVADGLVRAGPADDEEMNLEIGPADAAFGDEVRAFLSASLPDELHRAERLTPGFLAEPAVGRRWQAILAAKGWAAPAWPAEHGGPGWSLTRRYLFDQECERAGEPHFRSAGLKMLAPVLMRYGTKDQQARHLPGILSGADLWAQGYSEPGAGSDLASLKTRAVRDGDDYVVTGTKIWTTHAHAASRMFALVRTSDEGKRQAGLSFLLIAMDAPGVTVRPITSIDGSHEFNQVFLDGVRVPVAERVGDEGQGWQIARYLLEFERGGSFAGGLLRALHARAHRLLAAPGPAGRPFDDPLVRARFARIGTDIDANDMLELTALGEAEAGGAPGAVAASVMKIERSRIRQAIAELTAHAAGDLRWEPHRPLHDLPPEDPLDEARKVAVPAYLASRAQSIFGGTNEIQLEIIARALLG</sequence>
<proteinExistence type="inferred from homology"/>
<dbReference type="EMBL" id="AONG01000015">
    <property type="protein sequence ID" value="KIQ68301.1"/>
    <property type="molecule type" value="Genomic_DNA"/>
</dbReference>
<dbReference type="InterPro" id="IPR006091">
    <property type="entry name" value="Acyl-CoA_Oxase/DH_mid-dom"/>
</dbReference>
<feature type="domain" description="Acyl-CoA dehydrogenase/oxidase C-terminal" evidence="6">
    <location>
        <begin position="202"/>
        <end position="334"/>
    </location>
</feature>
<comment type="similarity">
    <text evidence="2">Belongs to the acyl-CoA dehydrogenase family.</text>
</comment>
<evidence type="ECO:0000313" key="9">
    <source>
        <dbReference type="EMBL" id="KIQ68301.1"/>
    </source>
</evidence>
<dbReference type="SUPFAM" id="SSF47203">
    <property type="entry name" value="Acyl-CoA dehydrogenase C-terminal domain-like"/>
    <property type="match status" value="2"/>
</dbReference>
<keyword evidence="10" id="KW-1185">Reference proteome</keyword>